<dbReference type="PANTHER" id="PTHR42850">
    <property type="entry name" value="METALLOPHOSPHOESTERASE"/>
    <property type="match status" value="1"/>
</dbReference>
<proteinExistence type="predicted"/>
<dbReference type="InterPro" id="IPR050126">
    <property type="entry name" value="Ap4A_hydrolase"/>
</dbReference>
<feature type="domain" description="Calcineurin-like phosphoesterase" evidence="1">
    <location>
        <begin position="1"/>
        <end position="169"/>
    </location>
</feature>
<dbReference type="GO" id="GO:0005737">
    <property type="term" value="C:cytoplasm"/>
    <property type="evidence" value="ECO:0007669"/>
    <property type="project" value="TreeGrafter"/>
</dbReference>
<dbReference type="InterPro" id="IPR004843">
    <property type="entry name" value="Calcineurin-like_PHP"/>
</dbReference>
<dbReference type="InterPro" id="IPR029052">
    <property type="entry name" value="Metallo-depent_PP-like"/>
</dbReference>
<dbReference type="CDD" id="cd00144">
    <property type="entry name" value="MPP_PPP_family"/>
    <property type="match status" value="1"/>
</dbReference>
<dbReference type="Pfam" id="PF00149">
    <property type="entry name" value="Metallophos"/>
    <property type="match status" value="1"/>
</dbReference>
<dbReference type="AlphaFoldDB" id="A0A1V4BW07"/>
<evidence type="ECO:0000313" key="3">
    <source>
        <dbReference type="Proteomes" id="UP000189835"/>
    </source>
</evidence>
<protein>
    <submittedName>
        <fullName evidence="2">Serine/threonine protein phosphatase</fullName>
    </submittedName>
</protein>
<gene>
    <name evidence="2" type="ORF">B1L04_05100</name>
</gene>
<dbReference type="Proteomes" id="UP000189835">
    <property type="component" value="Unassembled WGS sequence"/>
</dbReference>
<dbReference type="Gene3D" id="3.60.21.10">
    <property type="match status" value="1"/>
</dbReference>
<name>A0A1V4BW07_MICAE</name>
<dbReference type="PANTHER" id="PTHR42850:SF4">
    <property type="entry name" value="ZINC-DEPENDENT ENDOPOLYPHOSPHATASE"/>
    <property type="match status" value="1"/>
</dbReference>
<dbReference type="GO" id="GO:0008803">
    <property type="term" value="F:bis(5'-nucleosyl)-tetraphosphatase (symmetrical) activity"/>
    <property type="evidence" value="ECO:0007669"/>
    <property type="project" value="TreeGrafter"/>
</dbReference>
<dbReference type="RefSeq" id="WP_079205978.1">
    <property type="nucleotide sequence ID" value="NZ_MVGR01000003.1"/>
</dbReference>
<sequence length="254" mass="28500">MRTLAIGDIHGCSKALDHLLEIVNPKPQDTLITLGDYVNKGRDSKGVIDRLISLHKQGNLIPLKGNHEIIMLQARNNPLKQRLWLEKGGKATLKSYSEGHLIKIPESHWDFLGKVCINSYETANHLFVHASLDPHLPLARQPEYKLFWEKFQYPAAHSSGKTMICGHTSQKSGKPVNLGHAICIDTWAYGQGWLSCLDVETGKLWQVNQRGNFRISHIQDYYRPSSLRQDIKDGSPIFGGSLLSRAAAITFKGK</sequence>
<dbReference type="GO" id="GO:0110154">
    <property type="term" value="P:RNA decapping"/>
    <property type="evidence" value="ECO:0007669"/>
    <property type="project" value="TreeGrafter"/>
</dbReference>
<accession>A0A1V4BW07</accession>
<evidence type="ECO:0000313" key="2">
    <source>
        <dbReference type="EMBL" id="OPF18823.1"/>
    </source>
</evidence>
<organism evidence="2 3">
    <name type="scientific">Microcystis aeruginosa KW</name>
    <dbReference type="NCBI Taxonomy" id="1960155"/>
    <lineage>
        <taxon>Bacteria</taxon>
        <taxon>Bacillati</taxon>
        <taxon>Cyanobacteriota</taxon>
        <taxon>Cyanophyceae</taxon>
        <taxon>Oscillatoriophycideae</taxon>
        <taxon>Chroococcales</taxon>
        <taxon>Microcystaceae</taxon>
        <taxon>Microcystis</taxon>
    </lineage>
</organism>
<dbReference type="GO" id="GO:0016791">
    <property type="term" value="F:phosphatase activity"/>
    <property type="evidence" value="ECO:0007669"/>
    <property type="project" value="TreeGrafter"/>
</dbReference>
<dbReference type="SUPFAM" id="SSF56300">
    <property type="entry name" value="Metallo-dependent phosphatases"/>
    <property type="match status" value="1"/>
</dbReference>
<evidence type="ECO:0000259" key="1">
    <source>
        <dbReference type="Pfam" id="PF00149"/>
    </source>
</evidence>
<comment type="caution">
    <text evidence="2">The sequence shown here is derived from an EMBL/GenBank/DDBJ whole genome shotgun (WGS) entry which is preliminary data.</text>
</comment>
<reference evidence="2 3" key="1">
    <citation type="submission" date="2017-02" db="EMBL/GenBank/DDBJ databases">
        <title>Genome sequence of Microcystis aeruginosa KW.</title>
        <authorList>
            <person name="Oh H.-M."/>
            <person name="Ahn C.-Y."/>
            <person name="Jeong H."/>
            <person name="Srivastava A."/>
            <person name="Lee H.-G."/>
            <person name="Kang S.-R."/>
        </authorList>
    </citation>
    <scope>NUCLEOTIDE SEQUENCE [LARGE SCALE GENOMIC DNA]</scope>
    <source>
        <strain evidence="2 3">KW</strain>
    </source>
</reference>
<dbReference type="EMBL" id="MVGR01000003">
    <property type="protein sequence ID" value="OPF18823.1"/>
    <property type="molecule type" value="Genomic_DNA"/>
</dbReference>